<reference evidence="1 2" key="1">
    <citation type="journal article" date="2007" name="Int. J. Syst. Evol. Microbiol.">
        <title>Oceanobacillus profundus sp. nov., isolated from a deep-sea sediment core.</title>
        <authorList>
            <person name="Kim Y.G."/>
            <person name="Choi D.H."/>
            <person name="Hyun S."/>
            <person name="Cho B.C."/>
        </authorList>
    </citation>
    <scope>NUCLEOTIDE SEQUENCE [LARGE SCALE GENOMIC DNA]</scope>
    <source>
        <strain evidence="1 2">DSM 18246</strain>
    </source>
</reference>
<evidence type="ECO:0000313" key="2">
    <source>
        <dbReference type="Proteomes" id="UP000285456"/>
    </source>
</evidence>
<dbReference type="Proteomes" id="UP000285456">
    <property type="component" value="Unassembled WGS sequence"/>
</dbReference>
<dbReference type="EMBL" id="QWEH01000003">
    <property type="protein sequence ID" value="RHW33789.1"/>
    <property type="molecule type" value="Genomic_DNA"/>
</dbReference>
<dbReference type="PROSITE" id="PS51257">
    <property type="entry name" value="PROKAR_LIPOPROTEIN"/>
    <property type="match status" value="1"/>
</dbReference>
<dbReference type="AlphaFoldDB" id="A0A417YKQ5"/>
<accession>A0A417YKQ5</accession>
<name>A0A417YKQ5_9BACI</name>
<comment type="caution">
    <text evidence="1">The sequence shown here is derived from an EMBL/GenBank/DDBJ whole genome shotgun (WGS) entry which is preliminary data.</text>
</comment>
<keyword evidence="2" id="KW-1185">Reference proteome</keyword>
<gene>
    <name evidence="1" type="ORF">D1B32_07015</name>
</gene>
<evidence type="ECO:0000313" key="1">
    <source>
        <dbReference type="EMBL" id="RHW33789.1"/>
    </source>
</evidence>
<protein>
    <submittedName>
        <fullName evidence="1">Uncharacterized protein</fullName>
    </submittedName>
</protein>
<dbReference type="RefSeq" id="WP_118888978.1">
    <property type="nucleotide sequence ID" value="NZ_PHUT01000003.1"/>
</dbReference>
<sequence length="130" mass="14834">MMNKFLLMISTLLILLTGCQSKDEVVEAISFNPTEYNVMIIPEESIEEIDEIYIDAIIDLKAEYPYEFADAKMVEIDPTEMDIPLDTKGTTLIIQKNGQTVAQLSRNMPKDEIMEQLEVTLEEDKKDALN</sequence>
<proteinExistence type="predicted"/>
<organism evidence="1 2">
    <name type="scientific">Oceanobacillus profundus</name>
    <dbReference type="NCBI Taxonomy" id="372463"/>
    <lineage>
        <taxon>Bacteria</taxon>
        <taxon>Bacillati</taxon>
        <taxon>Bacillota</taxon>
        <taxon>Bacilli</taxon>
        <taxon>Bacillales</taxon>
        <taxon>Bacillaceae</taxon>
        <taxon>Oceanobacillus</taxon>
    </lineage>
</organism>